<dbReference type="AlphaFoldDB" id="A0A4U6CTJ1"/>
<dbReference type="RefSeq" id="WP_137343376.1">
    <property type="nucleotide sequence ID" value="NZ_BSQH01000005.1"/>
</dbReference>
<sequence>MESILNNSLRNNSVDVAIQMHGKPLMTAVAISSLLKNSGRWINKIYLIEERQQPFCANGKFIARHYPDKVIRYRPYLFHGLLPANKLFFKWQFYRNSVRYQYAFENSDRKYLYIIHNDVLFHDDILGMYLNHIECGSYAGVGPIGMCWNCPAHSSGHCSSDNYLNYRPTTLEFSELAQKYHAPRKEIYDLFKYDEGNWPLPECRLNEWSALIDREQTAPYQFPYYKDILFGQMDLDTAVRWFHHMNNHGLQFKNVPLGSHATHVWTGREGEANSGMSTMNNQELYFRAEKMSYQKLISDYGFTDRELTDNKPW</sequence>
<accession>A0A4U6CTJ1</accession>
<reference evidence="1 2" key="1">
    <citation type="submission" date="2019-05" db="EMBL/GenBank/DDBJ databases">
        <title>Dyadobacter AR-3-8 sp. nov., isolated from arctic soil.</title>
        <authorList>
            <person name="Chaudhary D.K."/>
        </authorList>
    </citation>
    <scope>NUCLEOTIDE SEQUENCE [LARGE SCALE GENOMIC DNA]</scope>
    <source>
        <strain evidence="1 2">AR-3-8</strain>
    </source>
</reference>
<keyword evidence="2" id="KW-1185">Reference proteome</keyword>
<gene>
    <name evidence="1" type="ORF">FDK13_28220</name>
</gene>
<proteinExistence type="predicted"/>
<organism evidence="1 2">
    <name type="scientific">Dyadobacter frigoris</name>
    <dbReference type="NCBI Taxonomy" id="2576211"/>
    <lineage>
        <taxon>Bacteria</taxon>
        <taxon>Pseudomonadati</taxon>
        <taxon>Bacteroidota</taxon>
        <taxon>Cytophagia</taxon>
        <taxon>Cytophagales</taxon>
        <taxon>Spirosomataceae</taxon>
        <taxon>Dyadobacter</taxon>
    </lineage>
</organism>
<dbReference type="OrthoDB" id="929345at2"/>
<dbReference type="EMBL" id="SZVO01000017">
    <property type="protein sequence ID" value="TKT87990.1"/>
    <property type="molecule type" value="Genomic_DNA"/>
</dbReference>
<dbReference type="Proteomes" id="UP000304900">
    <property type="component" value="Unassembled WGS sequence"/>
</dbReference>
<evidence type="ECO:0000313" key="2">
    <source>
        <dbReference type="Proteomes" id="UP000304900"/>
    </source>
</evidence>
<protein>
    <recommendedName>
        <fullName evidence="3">DUF5672 domain-containing protein</fullName>
    </recommendedName>
</protein>
<evidence type="ECO:0000313" key="1">
    <source>
        <dbReference type="EMBL" id="TKT87990.1"/>
    </source>
</evidence>
<comment type="caution">
    <text evidence="1">The sequence shown here is derived from an EMBL/GenBank/DDBJ whole genome shotgun (WGS) entry which is preliminary data.</text>
</comment>
<name>A0A4U6CTJ1_9BACT</name>
<evidence type="ECO:0008006" key="3">
    <source>
        <dbReference type="Google" id="ProtNLM"/>
    </source>
</evidence>